<dbReference type="GO" id="GO:0003950">
    <property type="term" value="F:NAD+ poly-ADP-ribosyltransferase activity"/>
    <property type="evidence" value="ECO:0007669"/>
    <property type="project" value="InterPro"/>
</dbReference>
<dbReference type="GO" id="GO:0000215">
    <property type="term" value="F:tRNA 2'-phosphotransferase activity"/>
    <property type="evidence" value="ECO:0007669"/>
    <property type="project" value="TreeGrafter"/>
</dbReference>
<dbReference type="KEGG" id="hara:AArcS_0627"/>
<dbReference type="InterPro" id="IPR042080">
    <property type="entry name" value="RNA_2'-PTrans_N"/>
</dbReference>
<evidence type="ECO:0000256" key="5">
    <source>
        <dbReference type="HAMAP-Rule" id="MF_00299"/>
    </source>
</evidence>
<evidence type="ECO:0000313" key="7">
    <source>
        <dbReference type="Proteomes" id="UP000663586"/>
    </source>
</evidence>
<dbReference type="InterPro" id="IPR022928">
    <property type="entry name" value="RNA_2'-PTrans_KptA"/>
</dbReference>
<gene>
    <name evidence="5 6" type="primary">kptA</name>
    <name evidence="6" type="ORF">AArcS_0627</name>
</gene>
<evidence type="ECO:0000256" key="2">
    <source>
        <dbReference type="ARBA" id="ARBA00022679"/>
    </source>
</evidence>
<reference evidence="6" key="1">
    <citation type="submission" date="2020-11" db="EMBL/GenBank/DDBJ databases">
        <title>Carbohydrate-dependent, anaerobic sulfur respiration: A novel catabolism in halophilic archaea.</title>
        <authorList>
            <person name="Sorokin D.Y."/>
            <person name="Messina E."/>
            <person name="Smedile F."/>
            <person name="La Cono V."/>
            <person name="Hallsworth J.E."/>
            <person name="Yakimov M.M."/>
        </authorList>
    </citation>
    <scope>NUCLEOTIDE SEQUENCE</scope>
    <source>
        <strain evidence="6">AArc-S</strain>
    </source>
</reference>
<dbReference type="GeneID" id="70684009"/>
<dbReference type="Gene3D" id="3.20.170.30">
    <property type="match status" value="1"/>
</dbReference>
<dbReference type="EC" id="2.7.1.-" evidence="5"/>
<dbReference type="AlphaFoldDB" id="A0A897MML1"/>
<proteinExistence type="inferred from homology"/>
<accession>A0A897MML1</accession>
<dbReference type="RefSeq" id="WP_238478961.1">
    <property type="nucleotide sequence ID" value="NZ_CP064786.1"/>
</dbReference>
<dbReference type="InterPro" id="IPR042081">
    <property type="entry name" value="RNA_2'-PTrans_C"/>
</dbReference>
<name>A0A897MML1_9EURY</name>
<dbReference type="EMBL" id="CP064786">
    <property type="protein sequence ID" value="QSG01854.1"/>
    <property type="molecule type" value="Genomic_DNA"/>
</dbReference>
<sequence length="226" mass="24629">MSDIGVCDRHGYVSGTTCPDCGEALDVLLESGRRTQLSKFLSGALRHFPADVGLELDTHGWTAFDSVIDVVTDRYGWAVSEHVEAVVLTDPKGRFEWDYTAGVGRSGGRIRAAYGHSVDVDLDHEETPVPDTLYHGTAPRHVDSILTEGLKPMNRQKVHLSGTRAAALSVGGRHTDDPVLLVVDAERLQADGQRIVKRGKDVYTTDRVASEYLEFPGLEDVSGNES</sequence>
<keyword evidence="7" id="KW-1185">Reference proteome</keyword>
<comment type="similarity">
    <text evidence="1 5">Belongs to the KptA/TPT1 family.</text>
</comment>
<protein>
    <recommendedName>
        <fullName evidence="5">Probable RNA 2'-phosphotransferase</fullName>
        <ecNumber evidence="5">2.7.1.-</ecNumber>
    </recommendedName>
</protein>
<keyword evidence="2 5" id="KW-0808">Transferase</keyword>
<dbReference type="Pfam" id="PF01885">
    <property type="entry name" value="PTS_2-RNA"/>
    <property type="match status" value="1"/>
</dbReference>
<comment type="function">
    <text evidence="4 5">Removes the 2'-phosphate from RNA via an intermediate in which the phosphate is ADP-ribosylated by NAD followed by a presumed transesterification to release the RNA and generate ADP-ribose 1''-2''-cyclic phosphate (APPR&gt;P). May function as an ADP-ribosylase.</text>
</comment>
<dbReference type="Proteomes" id="UP000663586">
    <property type="component" value="Chromosome"/>
</dbReference>
<evidence type="ECO:0000256" key="3">
    <source>
        <dbReference type="ARBA" id="ARBA00023027"/>
    </source>
</evidence>
<organism evidence="6 7">
    <name type="scientific">Natranaeroarchaeum sulfidigenes</name>
    <dbReference type="NCBI Taxonomy" id="2784880"/>
    <lineage>
        <taxon>Archaea</taxon>
        <taxon>Methanobacteriati</taxon>
        <taxon>Methanobacteriota</taxon>
        <taxon>Stenosarchaea group</taxon>
        <taxon>Halobacteria</taxon>
        <taxon>Halobacteriales</taxon>
        <taxon>Natronoarchaeaceae</taxon>
        <taxon>Natranaeroarchaeum</taxon>
    </lineage>
</organism>
<evidence type="ECO:0000256" key="1">
    <source>
        <dbReference type="ARBA" id="ARBA00009836"/>
    </source>
</evidence>
<dbReference type="PANTHER" id="PTHR12684:SF2">
    <property type="entry name" value="TRNA 2'-PHOSPHOTRANSFERASE 1"/>
    <property type="match status" value="1"/>
</dbReference>
<dbReference type="PANTHER" id="PTHR12684">
    <property type="entry name" value="PUTATIVE PHOSPHOTRANSFERASE"/>
    <property type="match status" value="1"/>
</dbReference>
<evidence type="ECO:0000313" key="6">
    <source>
        <dbReference type="EMBL" id="QSG01854.1"/>
    </source>
</evidence>
<evidence type="ECO:0000256" key="4">
    <source>
        <dbReference type="ARBA" id="ARBA00025212"/>
    </source>
</evidence>
<dbReference type="InterPro" id="IPR002745">
    <property type="entry name" value="Ptrans_KptA/Tpt1"/>
</dbReference>
<keyword evidence="3 5" id="KW-0520">NAD</keyword>
<dbReference type="GO" id="GO:0006388">
    <property type="term" value="P:tRNA splicing, via endonucleolytic cleavage and ligation"/>
    <property type="evidence" value="ECO:0007669"/>
    <property type="project" value="UniProtKB-UniRule"/>
</dbReference>
<dbReference type="Gene3D" id="1.10.10.970">
    <property type="entry name" value="RNA 2'-phosphotransferase, Tpt1/KptA family, N-terminal domain"/>
    <property type="match status" value="1"/>
</dbReference>
<dbReference type="HAMAP" id="MF_00299">
    <property type="entry name" value="KptA"/>
    <property type="match status" value="1"/>
</dbReference>
<dbReference type="SUPFAM" id="SSF56399">
    <property type="entry name" value="ADP-ribosylation"/>
    <property type="match status" value="1"/>
</dbReference>